<organism evidence="1 2">
    <name type="scientific">Jimgerdemannia flammicorona</name>
    <dbReference type="NCBI Taxonomy" id="994334"/>
    <lineage>
        <taxon>Eukaryota</taxon>
        <taxon>Fungi</taxon>
        <taxon>Fungi incertae sedis</taxon>
        <taxon>Mucoromycota</taxon>
        <taxon>Mucoromycotina</taxon>
        <taxon>Endogonomycetes</taxon>
        <taxon>Endogonales</taxon>
        <taxon>Endogonaceae</taxon>
        <taxon>Jimgerdemannia</taxon>
    </lineage>
</organism>
<keyword evidence="2" id="KW-1185">Reference proteome</keyword>
<evidence type="ECO:0000313" key="2">
    <source>
        <dbReference type="Proteomes" id="UP000268093"/>
    </source>
</evidence>
<dbReference type="OrthoDB" id="66977at2759"/>
<sequence length="279" mass="30668">MNVSKFTQYFSNLPNPLANSDFLSAPTIDIPARCYPVDTFYLEDICDGLGLSEAHRVMVLNERCRPERRDAMLGWITFCHAAEPPGNAFLVFLPGIAMIAEIVSLSFSDYMCTCDIITITILSVAHKIQASHVLCIRFLLSGGAASFSRSSAESIRCLRSTTFATGATPPPAMQIIKVHSTVTIDEQALVMLPAPAGYRKVLSFVLGLLWIGKSFSISCGGYIRDAVLTIFRITHNTSFRSYWRPTSQNRLSPSLMFISFSIPASAKTCTTMLSRVVSV</sequence>
<proteinExistence type="predicted"/>
<dbReference type="Proteomes" id="UP000268093">
    <property type="component" value="Unassembled WGS sequence"/>
</dbReference>
<accession>A0A433DJD8</accession>
<name>A0A433DJD8_9FUNG</name>
<protein>
    <submittedName>
        <fullName evidence="1">Uncharacterized protein</fullName>
    </submittedName>
</protein>
<evidence type="ECO:0000313" key="1">
    <source>
        <dbReference type="EMBL" id="RUP50891.1"/>
    </source>
</evidence>
<dbReference type="EMBL" id="RBNI01001105">
    <property type="protein sequence ID" value="RUP50891.1"/>
    <property type="molecule type" value="Genomic_DNA"/>
</dbReference>
<gene>
    <name evidence="1" type="ORF">BC936DRAFT_137210</name>
</gene>
<reference evidence="1 2" key="1">
    <citation type="journal article" date="2018" name="New Phytol.">
        <title>Phylogenomics of Endogonaceae and evolution of mycorrhizas within Mucoromycota.</title>
        <authorList>
            <person name="Chang Y."/>
            <person name="Desiro A."/>
            <person name="Na H."/>
            <person name="Sandor L."/>
            <person name="Lipzen A."/>
            <person name="Clum A."/>
            <person name="Barry K."/>
            <person name="Grigoriev I.V."/>
            <person name="Martin F.M."/>
            <person name="Stajich J.E."/>
            <person name="Smith M.E."/>
            <person name="Bonito G."/>
            <person name="Spatafora J.W."/>
        </authorList>
    </citation>
    <scope>NUCLEOTIDE SEQUENCE [LARGE SCALE GENOMIC DNA]</scope>
    <source>
        <strain evidence="1 2">GMNB39</strain>
    </source>
</reference>
<dbReference type="AlphaFoldDB" id="A0A433DJD8"/>
<comment type="caution">
    <text evidence="1">The sequence shown here is derived from an EMBL/GenBank/DDBJ whole genome shotgun (WGS) entry which is preliminary data.</text>
</comment>